<reference evidence="12 13" key="1">
    <citation type="submission" date="2017-01" db="EMBL/GenBank/DDBJ databases">
        <authorList>
            <person name="Mah S.A."/>
            <person name="Swanson W.J."/>
            <person name="Moy G.W."/>
            <person name="Vacquier V.D."/>
        </authorList>
    </citation>
    <scope>NUCLEOTIDE SEQUENCE [LARGE SCALE GENOMIC DNA]</scope>
    <source>
        <strain evidence="12 13">CPCC 203464</strain>
    </source>
</reference>
<feature type="region of interest" description="Disordered" evidence="10">
    <location>
        <begin position="114"/>
        <end position="133"/>
    </location>
</feature>
<dbReference type="InterPro" id="IPR031636">
    <property type="entry name" value="PknG_TPR"/>
</dbReference>
<evidence type="ECO:0000256" key="4">
    <source>
        <dbReference type="ARBA" id="ARBA00022679"/>
    </source>
</evidence>
<dbReference type="OrthoDB" id="137117at2"/>
<evidence type="ECO:0000256" key="8">
    <source>
        <dbReference type="ARBA" id="ARBA00047899"/>
    </source>
</evidence>
<proteinExistence type="predicted"/>
<dbReference type="Pfam" id="PF00069">
    <property type="entry name" value="Pkinase"/>
    <property type="match status" value="1"/>
</dbReference>
<dbReference type="FunFam" id="1.10.510.10:FF:000306">
    <property type="entry name" value="Serine/threonine protein kinase"/>
    <property type="match status" value="1"/>
</dbReference>
<comment type="catalytic activity">
    <reaction evidence="9">
        <text>L-seryl-[protein] + ATP = O-phospho-L-seryl-[protein] + ADP + H(+)</text>
        <dbReference type="Rhea" id="RHEA:17989"/>
        <dbReference type="Rhea" id="RHEA-COMP:9863"/>
        <dbReference type="Rhea" id="RHEA-COMP:11604"/>
        <dbReference type="ChEBI" id="CHEBI:15378"/>
        <dbReference type="ChEBI" id="CHEBI:29999"/>
        <dbReference type="ChEBI" id="CHEBI:30616"/>
        <dbReference type="ChEBI" id="CHEBI:83421"/>
        <dbReference type="ChEBI" id="CHEBI:456216"/>
        <dbReference type="EC" id="2.7.11.1"/>
    </reaction>
</comment>
<dbReference type="InterPro" id="IPR011990">
    <property type="entry name" value="TPR-like_helical_dom_sf"/>
</dbReference>
<dbReference type="CDD" id="cd14014">
    <property type="entry name" value="STKc_PknB_like"/>
    <property type="match status" value="1"/>
</dbReference>
<dbReference type="SUPFAM" id="SSF48452">
    <property type="entry name" value="TPR-like"/>
    <property type="match status" value="1"/>
</dbReference>
<evidence type="ECO:0000256" key="5">
    <source>
        <dbReference type="ARBA" id="ARBA00022741"/>
    </source>
</evidence>
<dbReference type="GO" id="GO:0005524">
    <property type="term" value="F:ATP binding"/>
    <property type="evidence" value="ECO:0007669"/>
    <property type="project" value="UniProtKB-KW"/>
</dbReference>
<evidence type="ECO:0000256" key="7">
    <source>
        <dbReference type="ARBA" id="ARBA00022840"/>
    </source>
</evidence>
<comment type="catalytic activity">
    <reaction evidence="8">
        <text>L-threonyl-[protein] + ATP = O-phospho-L-threonyl-[protein] + ADP + H(+)</text>
        <dbReference type="Rhea" id="RHEA:46608"/>
        <dbReference type="Rhea" id="RHEA-COMP:11060"/>
        <dbReference type="Rhea" id="RHEA-COMP:11605"/>
        <dbReference type="ChEBI" id="CHEBI:15378"/>
        <dbReference type="ChEBI" id="CHEBI:30013"/>
        <dbReference type="ChEBI" id="CHEBI:30616"/>
        <dbReference type="ChEBI" id="CHEBI:61977"/>
        <dbReference type="ChEBI" id="CHEBI:456216"/>
        <dbReference type="EC" id="2.7.11.1"/>
    </reaction>
</comment>
<evidence type="ECO:0000256" key="10">
    <source>
        <dbReference type="SAM" id="MobiDB-lite"/>
    </source>
</evidence>
<keyword evidence="5" id="KW-0547">Nucleotide-binding</keyword>
<evidence type="ECO:0000256" key="3">
    <source>
        <dbReference type="ARBA" id="ARBA00022527"/>
    </source>
</evidence>
<keyword evidence="7" id="KW-0067">ATP-binding</keyword>
<dbReference type="PANTHER" id="PTHR24363:SF0">
    <property type="entry name" value="SERINE_THREONINE KINASE LIKE DOMAIN CONTAINING 1"/>
    <property type="match status" value="1"/>
</dbReference>
<dbReference type="Gene3D" id="1.25.40.10">
    <property type="entry name" value="Tetratricopeptide repeat domain"/>
    <property type="match status" value="2"/>
</dbReference>
<organism evidence="12 13">
    <name type="scientific">Williamsia sterculiae</name>
    <dbReference type="NCBI Taxonomy" id="1344003"/>
    <lineage>
        <taxon>Bacteria</taxon>
        <taxon>Bacillati</taxon>
        <taxon>Actinomycetota</taxon>
        <taxon>Actinomycetes</taxon>
        <taxon>Mycobacteriales</taxon>
        <taxon>Nocardiaceae</taxon>
        <taxon>Williamsia</taxon>
    </lineage>
</organism>
<keyword evidence="13" id="KW-1185">Reference proteome</keyword>
<dbReference type="InterPro" id="IPR011009">
    <property type="entry name" value="Kinase-like_dom_sf"/>
</dbReference>
<dbReference type="PANTHER" id="PTHR24363">
    <property type="entry name" value="SERINE/THREONINE PROTEIN KINASE"/>
    <property type="match status" value="1"/>
</dbReference>
<feature type="region of interest" description="Disordered" evidence="10">
    <location>
        <begin position="1"/>
        <end position="100"/>
    </location>
</feature>
<dbReference type="EMBL" id="FTNT01000004">
    <property type="protein sequence ID" value="SIR94214.1"/>
    <property type="molecule type" value="Genomic_DNA"/>
</dbReference>
<evidence type="ECO:0000256" key="6">
    <source>
        <dbReference type="ARBA" id="ARBA00022777"/>
    </source>
</evidence>
<evidence type="ECO:0000256" key="9">
    <source>
        <dbReference type="ARBA" id="ARBA00048679"/>
    </source>
</evidence>
<keyword evidence="4" id="KW-0808">Transferase</keyword>
<feature type="compositionally biased region" description="Polar residues" evidence="10">
    <location>
        <begin position="121"/>
        <end position="130"/>
    </location>
</feature>
<protein>
    <recommendedName>
        <fullName evidence="2">Serine/threonine-protein kinase PknG</fullName>
        <ecNumber evidence="1">2.7.11.1</ecNumber>
    </recommendedName>
</protein>
<keyword evidence="6 12" id="KW-0418">Kinase</keyword>
<dbReference type="Proteomes" id="UP000186218">
    <property type="component" value="Unassembled WGS sequence"/>
</dbReference>
<evidence type="ECO:0000256" key="2">
    <source>
        <dbReference type="ARBA" id="ARBA00014676"/>
    </source>
</evidence>
<dbReference type="SUPFAM" id="SSF56112">
    <property type="entry name" value="Protein kinase-like (PK-like)"/>
    <property type="match status" value="1"/>
</dbReference>
<dbReference type="InterPro" id="IPR031634">
    <property type="entry name" value="PknG_rubred"/>
</dbReference>
<name>A0A1N7F1P7_9NOCA</name>
<evidence type="ECO:0000313" key="12">
    <source>
        <dbReference type="EMBL" id="SIR94214.1"/>
    </source>
</evidence>
<dbReference type="EC" id="2.7.11.1" evidence="1"/>
<dbReference type="Pfam" id="PF16919">
    <property type="entry name" value="PknG_rubred"/>
    <property type="match status" value="1"/>
</dbReference>
<dbReference type="InterPro" id="IPR000719">
    <property type="entry name" value="Prot_kinase_dom"/>
</dbReference>
<feature type="compositionally biased region" description="Basic and acidic residues" evidence="10">
    <location>
        <begin position="1"/>
        <end position="14"/>
    </location>
</feature>
<dbReference type="Gene3D" id="1.10.510.10">
    <property type="entry name" value="Transferase(Phosphotransferase) domain 1"/>
    <property type="match status" value="1"/>
</dbReference>
<dbReference type="STRING" id="1344003.SAMN05445060_1721"/>
<sequence>MGDDTERGHPRDGDDANDGDIGTQAVPRTDLGLDGDDTGDVRDAPSAGSVRRGANRQVDWDDTTVGTRWLIRSPPQDTDEPQGADGSDEDEGVNTAAVSRADLDLGTVPSVVTTDRHPEVSTGSSSTVWSERSVATGRRNPRFAGGLVELPRIHDIRPEDAVMTDPVIAESKRNCWNCGRPAGRGSGAGAGPLTGECRHCGAHYSFVPGLGPGTMVADQYEIAGAIAHGGMGWIYLAIDRNVSDRPVVLKGLLNSTDAEAQAVAVAERQFLASVSHPGIVKIYNFVEHVTDDGTIFGYIVMEYIGGSTLKEMTTAEGAHTQLPVEPAIAYILEVLPALGYLHSQGLVYNDVKPDNIMVGGDEVKLIDMGAVSAINGYGHLYGTPGFQAPEIVKTGPQVATDIYSVGRTLAVLTLPMPMSGGRYIDGLPNPEDAPLLADNPSFHRLLSRATDLDPDHRFAGADEMITQLMNVLRETVASRTGIPRPALSSVFTPQRTTFGTELMLAPVDDFFDARRPASTLEPSAIVAALPVPLIDRADPAAGLLQSAVLSEPQQTLDSIQSAKQNGLSSLIGSDPADDHPSLEVDLAEARAHIELGDVDTALGLLDETARHYGKSWRLQWFLGICALMNSEPELAYKRFGKVLTAMPGEIAPKLAVAATAELIGRWLDEDSGFGRDPDSGADEWNAVAEEQYRVLWQTDRAIVTAAFGLGRMLFANGDIEGTIAALDDVPATSRHYNTANCTAVLALVHGREPSTVTEEQLREAALRLEKMPDTEPRKPRLAIMVLGTALNWVRSQPAAERSRGELLGYPFTEHGLRVGTEHSLRTLARATVDRTLRFNLIDLANVIRPQTLF</sequence>
<evidence type="ECO:0000256" key="1">
    <source>
        <dbReference type="ARBA" id="ARBA00012513"/>
    </source>
</evidence>
<dbReference type="PROSITE" id="PS00108">
    <property type="entry name" value="PROTEIN_KINASE_ST"/>
    <property type="match status" value="1"/>
</dbReference>
<dbReference type="Pfam" id="PF16918">
    <property type="entry name" value="PknG_TPR"/>
    <property type="match status" value="1"/>
</dbReference>
<feature type="domain" description="Protein kinase" evidence="11">
    <location>
        <begin position="220"/>
        <end position="469"/>
    </location>
</feature>
<dbReference type="Gene3D" id="3.30.200.20">
    <property type="entry name" value="Phosphorylase Kinase, domain 1"/>
    <property type="match status" value="1"/>
</dbReference>
<keyword evidence="3" id="KW-0723">Serine/threonine-protein kinase</keyword>
<evidence type="ECO:0000313" key="13">
    <source>
        <dbReference type="Proteomes" id="UP000186218"/>
    </source>
</evidence>
<dbReference type="GO" id="GO:0004674">
    <property type="term" value="F:protein serine/threonine kinase activity"/>
    <property type="evidence" value="ECO:0007669"/>
    <property type="project" value="UniProtKB-KW"/>
</dbReference>
<feature type="compositionally biased region" description="Acidic residues" evidence="10">
    <location>
        <begin position="77"/>
        <end position="92"/>
    </location>
</feature>
<dbReference type="InterPro" id="IPR008271">
    <property type="entry name" value="Ser/Thr_kinase_AS"/>
</dbReference>
<dbReference type="AlphaFoldDB" id="A0A1N7F1P7"/>
<accession>A0A1N7F1P7</accession>
<evidence type="ECO:0000259" key="11">
    <source>
        <dbReference type="PROSITE" id="PS50011"/>
    </source>
</evidence>
<gene>
    <name evidence="12" type="ORF">SAMN05445060_1721</name>
</gene>
<dbReference type="SMART" id="SM00220">
    <property type="entry name" value="S_TKc"/>
    <property type="match status" value="1"/>
</dbReference>
<dbReference type="PROSITE" id="PS50011">
    <property type="entry name" value="PROTEIN_KINASE_DOM"/>
    <property type="match status" value="1"/>
</dbReference>
<dbReference type="RefSeq" id="WP_076478537.1">
    <property type="nucleotide sequence ID" value="NZ_FTNT01000004.1"/>
</dbReference>